<dbReference type="Pfam" id="PF03372">
    <property type="entry name" value="Exo_endo_phos"/>
    <property type="match status" value="1"/>
</dbReference>
<protein>
    <submittedName>
        <fullName evidence="3">Endonuclease</fullName>
    </submittedName>
</protein>
<dbReference type="GO" id="GO:0004519">
    <property type="term" value="F:endonuclease activity"/>
    <property type="evidence" value="ECO:0007669"/>
    <property type="project" value="UniProtKB-KW"/>
</dbReference>
<evidence type="ECO:0000313" key="2">
    <source>
        <dbReference type="EMBL" id="KWX03451.1"/>
    </source>
</evidence>
<dbReference type="PANTHER" id="PTHR43250:SF2">
    <property type="entry name" value="EXODEOXYRIBONUCLEASE III"/>
    <property type="match status" value="1"/>
</dbReference>
<evidence type="ECO:0000313" key="4">
    <source>
        <dbReference type="Proteomes" id="UP000070598"/>
    </source>
</evidence>
<evidence type="ECO:0000313" key="5">
    <source>
        <dbReference type="Proteomes" id="UP000070659"/>
    </source>
</evidence>
<reference evidence="3 5" key="2">
    <citation type="submission" date="2015-02" db="EMBL/GenBank/DDBJ databases">
        <title>Physiological reanalysis, assessment of diazotrophy, and genome sequences of multiple isolates of Streptomyces thermoautotrophicus.</title>
        <authorList>
            <person name="MacKellar D.C."/>
            <person name="Lieber L."/>
            <person name="Norman J."/>
            <person name="Bolger A."/>
            <person name="Tobin C."/>
            <person name="Murray J.W."/>
            <person name="Prell J."/>
        </authorList>
    </citation>
    <scope>NUCLEOTIDE SEQUENCE [LARGE SCALE GENOMIC DNA]</scope>
    <source>
        <strain evidence="3 5">UBT1</strain>
    </source>
</reference>
<evidence type="ECO:0000259" key="1">
    <source>
        <dbReference type="Pfam" id="PF03372"/>
    </source>
</evidence>
<dbReference type="EMBL" id="JYIJ01000017">
    <property type="protein sequence ID" value="KWX03451.1"/>
    <property type="molecule type" value="Genomic_DNA"/>
</dbReference>
<dbReference type="Gene3D" id="3.60.10.10">
    <property type="entry name" value="Endonuclease/exonuclease/phosphatase"/>
    <property type="match status" value="1"/>
</dbReference>
<feature type="domain" description="Endonuclease/exonuclease/phosphatase" evidence="1">
    <location>
        <begin position="27"/>
        <end position="205"/>
    </location>
</feature>
<keyword evidence="3" id="KW-0540">Nuclease</keyword>
<keyword evidence="3" id="KW-0255">Endonuclease</keyword>
<dbReference type="SUPFAM" id="SSF56219">
    <property type="entry name" value="DNase I-like"/>
    <property type="match status" value="1"/>
</dbReference>
<sequence length="281" mass="30817">MSGDGQLSLLAPQVPVRRATPGQLRLVTWNVQHSAPQRARRQVAWLAERPEADVVVLTEVTDSAGGRALIRELADRGYQVIAPADTGGDYRVVLAAASGIDLHAVEHPVPVLPHRLVTARLRLGRRTVGVAGLYVPSRGPQERRNEAKRAFQDAVSAWLPRLREDLGDGPVVVAGDLNVLEPGHQPHYPIFGDWEYAFYRDFARAGLVDAFRALHPEAVEHSWYGRAGNGYRFDHAFIGARDLDRLQACHYLHQPRLGGLSDHAALAVVLTLDESRTAPAG</sequence>
<dbReference type="RefSeq" id="WP_067069960.1">
    <property type="nucleotide sequence ID" value="NZ_JYIJ01000017.1"/>
</dbReference>
<dbReference type="GO" id="GO:0006281">
    <property type="term" value="P:DNA repair"/>
    <property type="evidence" value="ECO:0007669"/>
    <property type="project" value="InterPro"/>
</dbReference>
<organism evidence="3 4">
    <name type="scientific">Carbonactinospora thermoautotrophica</name>
    <dbReference type="NCBI Taxonomy" id="1469144"/>
    <lineage>
        <taxon>Bacteria</taxon>
        <taxon>Bacillati</taxon>
        <taxon>Actinomycetota</taxon>
        <taxon>Actinomycetes</taxon>
        <taxon>Kitasatosporales</taxon>
        <taxon>Carbonactinosporaceae</taxon>
        <taxon>Carbonactinospora</taxon>
    </lineage>
</organism>
<dbReference type="InterPro" id="IPR037493">
    <property type="entry name" value="ExoIII-like"/>
</dbReference>
<gene>
    <name evidence="2" type="ORF">TH66_11120</name>
    <name evidence="3" type="ORF">TR74_10365</name>
</gene>
<dbReference type="PATRIC" id="fig|1469144.8.peg.2746"/>
<dbReference type="GO" id="GO:0008311">
    <property type="term" value="F:double-stranded DNA 3'-5' DNA exonuclease activity"/>
    <property type="evidence" value="ECO:0007669"/>
    <property type="project" value="InterPro"/>
</dbReference>
<dbReference type="AlphaFoldDB" id="A0A132NGR0"/>
<proteinExistence type="predicted"/>
<dbReference type="InterPro" id="IPR036691">
    <property type="entry name" value="Endo/exonu/phosph_ase_sf"/>
</dbReference>
<dbReference type="Proteomes" id="UP000070659">
    <property type="component" value="Unassembled WGS sequence"/>
</dbReference>
<name>A0A132NGR0_9ACTN</name>
<evidence type="ECO:0000313" key="3">
    <source>
        <dbReference type="EMBL" id="KWX09304.1"/>
    </source>
</evidence>
<keyword evidence="3" id="KW-0378">Hydrolase</keyword>
<dbReference type="Proteomes" id="UP000070598">
    <property type="component" value="Unassembled WGS sequence"/>
</dbReference>
<dbReference type="EMBL" id="JYIK01000844">
    <property type="protein sequence ID" value="KWX09304.1"/>
    <property type="molecule type" value="Genomic_DNA"/>
</dbReference>
<dbReference type="PANTHER" id="PTHR43250">
    <property type="entry name" value="EXODEOXYRIBONUCLEASE III"/>
    <property type="match status" value="1"/>
</dbReference>
<accession>A0A132NGR0</accession>
<comment type="caution">
    <text evidence="3">The sequence shown here is derived from an EMBL/GenBank/DDBJ whole genome shotgun (WGS) entry which is preliminary data.</text>
</comment>
<dbReference type="InterPro" id="IPR005135">
    <property type="entry name" value="Endo/exonuclease/phosphatase"/>
</dbReference>
<reference evidence="4" key="1">
    <citation type="submission" date="2015-02" db="EMBL/GenBank/DDBJ databases">
        <title>Physiological reanalysis, assessment of diazotrophy, and genome sequences of multiple isolates of Streptomyces thermoautotrophicus.</title>
        <authorList>
            <person name="MacKellar D.C."/>
            <person name="Lieber L."/>
            <person name="Norman J."/>
            <person name="Bolger A."/>
            <person name="Tobin C."/>
            <person name="Murray J.W."/>
            <person name="Friesen M."/>
            <person name="Prell J."/>
        </authorList>
    </citation>
    <scope>NUCLEOTIDE SEQUENCE [LARGE SCALE GENOMIC DNA]</scope>
    <source>
        <strain evidence="4">UBT1</strain>
    </source>
</reference>